<keyword evidence="6" id="KW-1185">Reference proteome</keyword>
<comment type="similarity">
    <text evidence="1">Belongs to the transglycosylase Slt family.</text>
</comment>
<feature type="chain" id="PRO_5025412101" evidence="3">
    <location>
        <begin position="24"/>
        <end position="191"/>
    </location>
</feature>
<evidence type="ECO:0000313" key="5">
    <source>
        <dbReference type="EMBL" id="MXU65886.1"/>
    </source>
</evidence>
<dbReference type="PANTHER" id="PTHR37423">
    <property type="entry name" value="SOLUBLE LYTIC MUREIN TRANSGLYCOSYLASE-RELATED"/>
    <property type="match status" value="1"/>
</dbReference>
<proteinExistence type="inferred from homology"/>
<evidence type="ECO:0000313" key="6">
    <source>
        <dbReference type="Proteomes" id="UP000436016"/>
    </source>
</evidence>
<evidence type="ECO:0000256" key="2">
    <source>
        <dbReference type="ARBA" id="ARBA00009387"/>
    </source>
</evidence>
<feature type="signal peptide" evidence="3">
    <location>
        <begin position="1"/>
        <end position="23"/>
    </location>
</feature>
<evidence type="ECO:0000256" key="3">
    <source>
        <dbReference type="SAM" id="SignalP"/>
    </source>
</evidence>
<feature type="domain" description="Transglycosylase SLT" evidence="4">
    <location>
        <begin position="79"/>
        <end position="183"/>
    </location>
</feature>
<accession>A0A6B0TPP2</accession>
<dbReference type="Gene3D" id="1.10.530.10">
    <property type="match status" value="1"/>
</dbReference>
<dbReference type="InterPro" id="IPR008258">
    <property type="entry name" value="Transglycosylase_SLT_dom_1"/>
</dbReference>
<name>A0A6B0TPP2_9RHOB</name>
<dbReference type="EMBL" id="WUWG01000003">
    <property type="protein sequence ID" value="MXU65886.1"/>
    <property type="molecule type" value="Genomic_DNA"/>
</dbReference>
<protein>
    <submittedName>
        <fullName evidence="5">Transglycosylase SLT domain-containing protein</fullName>
    </submittedName>
</protein>
<evidence type="ECO:0000256" key="1">
    <source>
        <dbReference type="ARBA" id="ARBA00007734"/>
    </source>
</evidence>
<dbReference type="InterPro" id="IPR023346">
    <property type="entry name" value="Lysozyme-like_dom_sf"/>
</dbReference>
<dbReference type="SUPFAM" id="SSF53955">
    <property type="entry name" value="Lysozyme-like"/>
    <property type="match status" value="1"/>
</dbReference>
<dbReference type="AlphaFoldDB" id="A0A6B0TPP2"/>
<comment type="caution">
    <text evidence="5">The sequence shown here is derived from an EMBL/GenBank/DDBJ whole genome shotgun (WGS) entry which is preliminary data.</text>
</comment>
<evidence type="ECO:0000259" key="4">
    <source>
        <dbReference type="Pfam" id="PF01464"/>
    </source>
</evidence>
<gene>
    <name evidence="5" type="ORF">GSH16_10525</name>
</gene>
<dbReference type="PANTHER" id="PTHR37423:SF2">
    <property type="entry name" value="MEMBRANE-BOUND LYTIC MUREIN TRANSGLYCOSYLASE C"/>
    <property type="match status" value="1"/>
</dbReference>
<dbReference type="RefSeq" id="WP_160854767.1">
    <property type="nucleotide sequence ID" value="NZ_WUWG01000003.1"/>
</dbReference>
<keyword evidence="3" id="KW-0732">Signal</keyword>
<sequence length="191" mass="20757">MRFQPAFWISLGLSLALAGGVQAQSFSTKANGARGLSKIHSKLLDGKLARQYGRPSAFSDDTADKFARNFDTGPYRDAARAAAQKHGIPEDLFVRLVKQESGFNPTAVSHKGAIGLAQLMPMTARALGVDPHDPNENLEGGARYLRTQFLRFRDWKLALAAYNAGPEAVEKYGGIPPYAETKNYVASIMAK</sequence>
<comment type="similarity">
    <text evidence="2">Belongs to the virb1 family.</text>
</comment>
<dbReference type="CDD" id="cd00254">
    <property type="entry name" value="LT-like"/>
    <property type="match status" value="1"/>
</dbReference>
<reference evidence="5 6" key="1">
    <citation type="submission" date="2019-12" db="EMBL/GenBank/DDBJ databases">
        <title>Strain KN286 was isolated from seawater, which was collected from Caroline Seamount in the tropical western Pacific.</title>
        <authorList>
            <person name="Wang Q."/>
        </authorList>
    </citation>
    <scope>NUCLEOTIDE SEQUENCE [LARGE SCALE GENOMIC DNA]</scope>
    <source>
        <strain evidence="5 6">KN286</strain>
    </source>
</reference>
<dbReference type="Pfam" id="PF01464">
    <property type="entry name" value="SLT"/>
    <property type="match status" value="1"/>
</dbReference>
<organism evidence="5 6">
    <name type="scientific">Oceanomicrobium pacificus</name>
    <dbReference type="NCBI Taxonomy" id="2692916"/>
    <lineage>
        <taxon>Bacteria</taxon>
        <taxon>Pseudomonadati</taxon>
        <taxon>Pseudomonadota</taxon>
        <taxon>Alphaproteobacteria</taxon>
        <taxon>Rhodobacterales</taxon>
        <taxon>Paracoccaceae</taxon>
        <taxon>Oceanomicrobium</taxon>
    </lineage>
</organism>
<dbReference type="Proteomes" id="UP000436016">
    <property type="component" value="Unassembled WGS sequence"/>
</dbReference>